<dbReference type="Pfam" id="PF20826">
    <property type="entry name" value="PHD_5"/>
    <property type="match status" value="1"/>
</dbReference>
<evidence type="ECO:0000256" key="3">
    <source>
        <dbReference type="ARBA" id="ARBA00022833"/>
    </source>
</evidence>
<keyword evidence="3" id="KW-0862">Zinc</keyword>
<gene>
    <name evidence="7" type="ORF">RI543_003429</name>
</gene>
<dbReference type="PROSITE" id="PS50280">
    <property type="entry name" value="SET"/>
    <property type="match status" value="1"/>
</dbReference>
<dbReference type="Proteomes" id="UP001306508">
    <property type="component" value="Unassembled WGS sequence"/>
</dbReference>
<dbReference type="GO" id="GO:0070210">
    <property type="term" value="C:Rpd3L-Expanded complex"/>
    <property type="evidence" value="ECO:0007669"/>
    <property type="project" value="TreeGrafter"/>
</dbReference>
<evidence type="ECO:0000313" key="7">
    <source>
        <dbReference type="EMBL" id="KAK5779538.1"/>
    </source>
</evidence>
<dbReference type="GO" id="GO:0006355">
    <property type="term" value="P:regulation of DNA-templated transcription"/>
    <property type="evidence" value="ECO:0007669"/>
    <property type="project" value="TreeGrafter"/>
</dbReference>
<dbReference type="SUPFAM" id="SSF57903">
    <property type="entry name" value="FYVE/PHD zinc finger"/>
    <property type="match status" value="1"/>
</dbReference>
<reference evidence="8" key="1">
    <citation type="submission" date="2023-07" db="EMBL/GenBank/DDBJ databases">
        <title>A draft genome of Kazachstania heterogenica Y-27499.</title>
        <authorList>
            <person name="Donic C."/>
            <person name="Kralova J.S."/>
            <person name="Fidel L."/>
            <person name="Ben-Dor S."/>
            <person name="Jung S."/>
        </authorList>
    </citation>
    <scope>NUCLEOTIDE SEQUENCE [LARGE SCALE GENOMIC DNA]</scope>
    <source>
        <strain evidence="8">Y27499</strain>
    </source>
</reference>
<keyword evidence="1" id="KW-0479">Metal-binding</keyword>
<organism evidence="7 8">
    <name type="scientific">Arxiozyma heterogenica</name>
    <dbReference type="NCBI Taxonomy" id="278026"/>
    <lineage>
        <taxon>Eukaryota</taxon>
        <taxon>Fungi</taxon>
        <taxon>Dikarya</taxon>
        <taxon>Ascomycota</taxon>
        <taxon>Saccharomycotina</taxon>
        <taxon>Saccharomycetes</taxon>
        <taxon>Saccharomycetales</taxon>
        <taxon>Saccharomycetaceae</taxon>
        <taxon>Arxiozyma</taxon>
    </lineage>
</organism>
<dbReference type="InterPro" id="IPR001214">
    <property type="entry name" value="SET_dom"/>
</dbReference>
<dbReference type="Gene3D" id="2.170.270.10">
    <property type="entry name" value="SET domain"/>
    <property type="match status" value="1"/>
</dbReference>
<dbReference type="InterPro" id="IPR013083">
    <property type="entry name" value="Znf_RING/FYVE/PHD"/>
</dbReference>
<dbReference type="Gene3D" id="3.30.40.10">
    <property type="entry name" value="Zinc/RING finger domain, C3HC4 (zinc finger)"/>
    <property type="match status" value="1"/>
</dbReference>
<evidence type="ECO:0000256" key="1">
    <source>
        <dbReference type="ARBA" id="ARBA00022723"/>
    </source>
</evidence>
<dbReference type="SMART" id="SM00249">
    <property type="entry name" value="PHD"/>
    <property type="match status" value="1"/>
</dbReference>
<keyword evidence="4" id="KW-0156">Chromatin regulator</keyword>
<dbReference type="InterPro" id="IPR019786">
    <property type="entry name" value="Zinc_finger_PHD-type_CS"/>
</dbReference>
<dbReference type="GO" id="GO:0034967">
    <property type="term" value="C:Set3 complex"/>
    <property type="evidence" value="ECO:0007669"/>
    <property type="project" value="TreeGrafter"/>
</dbReference>
<evidence type="ECO:0000256" key="2">
    <source>
        <dbReference type="ARBA" id="ARBA00022771"/>
    </source>
</evidence>
<dbReference type="InterPro" id="IPR046341">
    <property type="entry name" value="SET_dom_sf"/>
</dbReference>
<dbReference type="PROSITE" id="PS01359">
    <property type="entry name" value="ZF_PHD_1"/>
    <property type="match status" value="1"/>
</dbReference>
<feature type="compositionally biased region" description="Polar residues" evidence="5">
    <location>
        <begin position="115"/>
        <end position="129"/>
    </location>
</feature>
<keyword evidence="2" id="KW-0863">Zinc-finger</keyword>
<sequence length="627" mass="72145">MGETEQKEEWSVPDSYIVDPDAGIITCVCGYDEDDGFTIQCDHCFRWQHAICYSIKDIDSVPDNYLCNVCNPRNIDIKLAKQIQRKRFFSFSLESDAKDNDAKTNNKKRKKIESSEPSNIGSKNGSISQRDGVKETKVESTPPYDLIRKKEHLINAKDAFPATFIAIDNCSLKDSLVKKFLAFHKNDSFILPFKETKIDNNSTEVRSYSSIVYSRTFPGFNKLGIFATKFCLMGSLICEATGELYFKKQYLEDSKNQYRIWGMPKRKVIFHDEWPIVIDQRFCGNESRYLRKSCKPNVELVTVKSSDGSLSFWYRATKDIEENEELQAGWQWNKKHPILKLIKDDTNISDLSNDEKSILLESIDAILSTCECACGNNNKQCHIFRVKKIINTYCKSIRSKMNVRYKFNEVISKLTSHQKKREPPILQRLVVDNKLQQEEFDKFLSKFFSDQNETDLSAIGKLNKSHIDTVLAFKRRRFLTGNIQQTRHHQKNGFSKLLHYNEDKVDNINELSTPIELLVDISDLDNDNNKKNEIQNIKFANSTSFKKLSSTGISPAVKDTLKEHEIVGTLQQTSDIISRSSTPSIMTDSTESTIEPTQDVLNSQQHVQTIRSKKKLSFADYKKKLSK</sequence>
<dbReference type="GO" id="GO:0006325">
    <property type="term" value="P:chromatin organization"/>
    <property type="evidence" value="ECO:0007669"/>
    <property type="project" value="UniProtKB-KW"/>
</dbReference>
<dbReference type="Pfam" id="PF00856">
    <property type="entry name" value="SET"/>
    <property type="match status" value="1"/>
</dbReference>
<dbReference type="EMBL" id="JAWIZZ010000047">
    <property type="protein sequence ID" value="KAK5779538.1"/>
    <property type="molecule type" value="Genomic_DNA"/>
</dbReference>
<comment type="caution">
    <text evidence="7">The sequence shown here is derived from an EMBL/GenBank/DDBJ whole genome shotgun (WGS) entry which is preliminary data.</text>
</comment>
<evidence type="ECO:0000259" key="6">
    <source>
        <dbReference type="PROSITE" id="PS50280"/>
    </source>
</evidence>
<dbReference type="SUPFAM" id="SSF82199">
    <property type="entry name" value="SET domain"/>
    <property type="match status" value="1"/>
</dbReference>
<evidence type="ECO:0000256" key="5">
    <source>
        <dbReference type="SAM" id="MobiDB-lite"/>
    </source>
</evidence>
<feature type="domain" description="SET" evidence="6">
    <location>
        <begin position="209"/>
        <end position="331"/>
    </location>
</feature>
<dbReference type="InterPro" id="IPR011011">
    <property type="entry name" value="Znf_FYVE_PHD"/>
</dbReference>
<accession>A0AAN7WMD2</accession>
<protein>
    <recommendedName>
        <fullName evidence="6">SET domain-containing protein</fullName>
    </recommendedName>
</protein>
<feature type="region of interest" description="Disordered" evidence="5">
    <location>
        <begin position="580"/>
        <end position="606"/>
    </location>
</feature>
<dbReference type="InterPro" id="IPR001965">
    <property type="entry name" value="Znf_PHD"/>
</dbReference>
<name>A0AAN7WMD2_9SACH</name>
<feature type="region of interest" description="Disordered" evidence="5">
    <location>
        <begin position="98"/>
        <end position="139"/>
    </location>
</feature>
<dbReference type="GO" id="GO:0008270">
    <property type="term" value="F:zinc ion binding"/>
    <property type="evidence" value="ECO:0007669"/>
    <property type="project" value="UniProtKB-KW"/>
</dbReference>
<dbReference type="PANTHER" id="PTHR46462">
    <property type="entry name" value="UPSET, ISOFORM A"/>
    <property type="match status" value="1"/>
</dbReference>
<keyword evidence="8" id="KW-1185">Reference proteome</keyword>
<dbReference type="SMART" id="SM00317">
    <property type="entry name" value="SET"/>
    <property type="match status" value="1"/>
</dbReference>
<dbReference type="AlphaFoldDB" id="A0AAN7WMD2"/>
<dbReference type="PANTHER" id="PTHR46462:SF3">
    <property type="entry name" value="UPSET, ISOFORM A"/>
    <property type="match status" value="1"/>
</dbReference>
<evidence type="ECO:0000256" key="4">
    <source>
        <dbReference type="ARBA" id="ARBA00022853"/>
    </source>
</evidence>
<evidence type="ECO:0000313" key="8">
    <source>
        <dbReference type="Proteomes" id="UP001306508"/>
    </source>
</evidence>
<proteinExistence type="predicted"/>